<protein>
    <submittedName>
        <fullName evidence="1">Uncharacterized protein</fullName>
    </submittedName>
</protein>
<dbReference type="EMBL" id="PEKC01000023">
    <property type="protein sequence ID" value="PII36215.1"/>
    <property type="molecule type" value="Genomic_DNA"/>
</dbReference>
<proteinExistence type="predicted"/>
<reference evidence="1" key="1">
    <citation type="submission" date="2017-10" db="EMBL/GenBank/DDBJ databases">
        <title>Chryseobacterium sp. B5 is a hydrocarbonoclastic and plant growth promoting bacterium.</title>
        <authorList>
            <person name="Thijs S."/>
            <person name="Gkorezis P."/>
            <person name="Van Hamme J."/>
        </authorList>
    </citation>
    <scope>NUCLEOTIDE SEQUENCE</scope>
    <source>
        <strain evidence="1">B5</strain>
    </source>
</reference>
<gene>
    <name evidence="1" type="ORF">CTI11_08685</name>
</gene>
<dbReference type="AlphaFoldDB" id="A0A2G7T8H9"/>
<name>A0A2G7T8H9_9FLAO</name>
<comment type="caution">
    <text evidence="1">The sequence shown here is derived from an EMBL/GenBank/DDBJ whole genome shotgun (WGS) entry which is preliminary data.</text>
</comment>
<sequence length="206" mass="23580">MDRIKEIASHWECLILGVLETNSYCASIVPDPLPPLPDWAVDRLKDQGRMAAIEREFQDKIRTLEDWLQLASGNGSDHRFEVWTSRGSRLAFRHESWQDAAKVLDTLKSQFPDAFIAKINVMDAKPLARSEPELLDTMIGRIQHIGTWFGEGEKAEMLAVQDETGRQVMTPADTLHQHPVYASLDRKGQEYVEFHMQRIARKKAKP</sequence>
<evidence type="ECO:0000313" key="1">
    <source>
        <dbReference type="EMBL" id="PII36215.1"/>
    </source>
</evidence>
<accession>A0A2G7T8H9</accession>
<organism evidence="1">
    <name type="scientific">Chryseobacterium sp. B5</name>
    <dbReference type="NCBI Taxonomy" id="2050562"/>
    <lineage>
        <taxon>Bacteria</taxon>
        <taxon>Pseudomonadati</taxon>
        <taxon>Bacteroidota</taxon>
        <taxon>Flavobacteriia</taxon>
        <taxon>Flavobacteriales</taxon>
        <taxon>Weeksellaceae</taxon>
        <taxon>Chryseobacterium group</taxon>
        <taxon>Chryseobacterium</taxon>
    </lineage>
</organism>